<dbReference type="EMBL" id="LSYV01000003">
    <property type="protein sequence ID" value="KXZ56110.1"/>
    <property type="molecule type" value="Genomic_DNA"/>
</dbReference>
<feature type="region of interest" description="Disordered" evidence="1">
    <location>
        <begin position="803"/>
        <end position="829"/>
    </location>
</feature>
<dbReference type="Pfam" id="PF00782">
    <property type="entry name" value="DSPc"/>
    <property type="match status" value="1"/>
</dbReference>
<dbReference type="InterPro" id="IPR011009">
    <property type="entry name" value="Kinase-like_dom_sf"/>
</dbReference>
<dbReference type="OrthoDB" id="10252009at2759"/>
<name>A0A150H3H5_GONPE</name>
<dbReference type="PANTHER" id="PTHR47100">
    <property type="entry name" value="DUAL SPECIFICITY PROTEIN PHOSPHATASE PHS1"/>
    <property type="match status" value="1"/>
</dbReference>
<dbReference type="Gene3D" id="1.10.1070.11">
    <property type="entry name" value="Phosphatidylinositol 3-/4-kinase, catalytic domain"/>
    <property type="match status" value="1"/>
</dbReference>
<accession>A0A150H3H5</accession>
<keyword evidence="5" id="KW-1185">Reference proteome</keyword>
<evidence type="ECO:0000313" key="4">
    <source>
        <dbReference type="EMBL" id="KXZ56110.1"/>
    </source>
</evidence>
<feature type="region of interest" description="Disordered" evidence="1">
    <location>
        <begin position="570"/>
        <end position="690"/>
    </location>
</feature>
<dbReference type="InterPro" id="IPR020422">
    <property type="entry name" value="TYR_PHOSPHATASE_DUAL_dom"/>
</dbReference>
<feature type="region of interest" description="Disordered" evidence="1">
    <location>
        <begin position="711"/>
        <end position="761"/>
    </location>
</feature>
<protein>
    <submittedName>
        <fullName evidence="4">Uncharacterized protein</fullName>
    </submittedName>
</protein>
<dbReference type="GO" id="GO:0009737">
    <property type="term" value="P:response to abscisic acid"/>
    <property type="evidence" value="ECO:0007669"/>
    <property type="project" value="InterPro"/>
</dbReference>
<gene>
    <name evidence="4" type="ORF">GPECTOR_2g992</name>
</gene>
<feature type="region of interest" description="Disordered" evidence="1">
    <location>
        <begin position="1134"/>
        <end position="1173"/>
    </location>
</feature>
<dbReference type="InterPro" id="IPR036940">
    <property type="entry name" value="PI3/4_kinase_cat_sf"/>
</dbReference>
<proteinExistence type="predicted"/>
<reference evidence="5" key="1">
    <citation type="journal article" date="2016" name="Nat. Commun.">
        <title>The Gonium pectorale genome demonstrates co-option of cell cycle regulation during the evolution of multicellularity.</title>
        <authorList>
            <person name="Hanschen E.R."/>
            <person name="Marriage T.N."/>
            <person name="Ferris P.J."/>
            <person name="Hamaji T."/>
            <person name="Toyoda A."/>
            <person name="Fujiyama A."/>
            <person name="Neme R."/>
            <person name="Noguchi H."/>
            <person name="Minakuchi Y."/>
            <person name="Suzuki M."/>
            <person name="Kawai-Toyooka H."/>
            <person name="Smith D.R."/>
            <person name="Sparks H."/>
            <person name="Anderson J."/>
            <person name="Bakaric R."/>
            <person name="Luria V."/>
            <person name="Karger A."/>
            <person name="Kirschner M.W."/>
            <person name="Durand P.M."/>
            <person name="Michod R.E."/>
            <person name="Nozaki H."/>
            <person name="Olson B.J."/>
        </authorList>
    </citation>
    <scope>NUCLEOTIDE SEQUENCE [LARGE SCALE GENOMIC DNA]</scope>
    <source>
        <strain evidence="5">NIES-2863</strain>
    </source>
</reference>
<dbReference type="InterPro" id="IPR029021">
    <property type="entry name" value="Prot-tyrosine_phosphatase-like"/>
</dbReference>
<dbReference type="PROSITE" id="PS50054">
    <property type="entry name" value="TYR_PHOSPHATASE_DUAL"/>
    <property type="match status" value="1"/>
</dbReference>
<evidence type="ECO:0000256" key="1">
    <source>
        <dbReference type="SAM" id="MobiDB-lite"/>
    </source>
</evidence>
<dbReference type="SUPFAM" id="SSF56112">
    <property type="entry name" value="Protein kinase-like (PK-like)"/>
    <property type="match status" value="1"/>
</dbReference>
<dbReference type="InterPro" id="IPR000387">
    <property type="entry name" value="Tyr_Pase_dom"/>
</dbReference>
<feature type="compositionally biased region" description="Pro residues" evidence="1">
    <location>
        <begin position="1137"/>
        <end position="1147"/>
    </location>
</feature>
<dbReference type="CDD" id="cd14498">
    <property type="entry name" value="DSP"/>
    <property type="match status" value="1"/>
</dbReference>
<comment type="caution">
    <text evidence="4">The sequence shown here is derived from an EMBL/GenBank/DDBJ whole genome shotgun (WGS) entry which is preliminary data.</text>
</comment>
<dbReference type="Proteomes" id="UP000075714">
    <property type="component" value="Unassembled WGS sequence"/>
</dbReference>
<feature type="compositionally biased region" description="Low complexity" evidence="1">
    <location>
        <begin position="577"/>
        <end position="622"/>
    </location>
</feature>
<evidence type="ECO:0000313" key="5">
    <source>
        <dbReference type="Proteomes" id="UP000075714"/>
    </source>
</evidence>
<dbReference type="GO" id="GO:0043622">
    <property type="term" value="P:cortical microtubule organization"/>
    <property type="evidence" value="ECO:0007669"/>
    <property type="project" value="InterPro"/>
</dbReference>
<dbReference type="AlphaFoldDB" id="A0A150H3H5"/>
<dbReference type="InterPro" id="IPR000340">
    <property type="entry name" value="Dual-sp_phosphatase_cat-dom"/>
</dbReference>
<feature type="region of interest" description="Disordered" evidence="1">
    <location>
        <begin position="356"/>
        <end position="428"/>
    </location>
</feature>
<dbReference type="PROSITE" id="PS50056">
    <property type="entry name" value="TYR_PHOSPHATASE_2"/>
    <property type="match status" value="1"/>
</dbReference>
<dbReference type="Pfam" id="PF09192">
    <property type="entry name" value="Act-Frag_cataly"/>
    <property type="match status" value="1"/>
</dbReference>
<feature type="compositionally biased region" description="Low complexity" evidence="1">
    <location>
        <begin position="1148"/>
        <end position="1173"/>
    </location>
</feature>
<evidence type="ECO:0000259" key="3">
    <source>
        <dbReference type="PROSITE" id="PS50056"/>
    </source>
</evidence>
<dbReference type="PANTHER" id="PTHR47100:SF5">
    <property type="entry name" value="DUAL SPECIFICITY PROTEIN PHOSPHATASE PHS1"/>
    <property type="match status" value="1"/>
</dbReference>
<feature type="compositionally biased region" description="Pro residues" evidence="1">
    <location>
        <begin position="723"/>
        <end position="734"/>
    </location>
</feature>
<dbReference type="GO" id="GO:0004721">
    <property type="term" value="F:phosphoprotein phosphatase activity"/>
    <property type="evidence" value="ECO:0007669"/>
    <property type="project" value="InterPro"/>
</dbReference>
<feature type="compositionally biased region" description="Gly residues" evidence="1">
    <location>
        <begin position="676"/>
        <end position="689"/>
    </location>
</feature>
<evidence type="ECO:0000259" key="2">
    <source>
        <dbReference type="PROSITE" id="PS50054"/>
    </source>
</evidence>
<feature type="compositionally biased region" description="Polar residues" evidence="1">
    <location>
        <begin position="464"/>
        <end position="473"/>
    </location>
</feature>
<feature type="domain" description="Tyrosine-protein phosphatase" evidence="2">
    <location>
        <begin position="951"/>
        <end position="1096"/>
    </location>
</feature>
<dbReference type="STRING" id="33097.A0A150H3H5"/>
<sequence length="1173" mass="120522">MRADERRVNWGALRAVISTEALKEGGPSGSHGGAAQIDVNSGGRVFFCFFAPAHPGEPEGLAVLKFGPSRLLMQAEQFANELTRHLDICAPDCRIVRQAGASSEEWRALLEACTRLGSSSSAGELAGELSSLPVVLLMEYCPGFPLLECEEAFRSPGPGPGTSTVLNTFEELGRLFLLDTVLGNADRLPCSDLGWRGNPNNVLYGRRGSRYCSHIVAIDSCVQRRPPAARLSAEDAGVDRLAQLLLTDQDVTRDLLRQILAHSKPGLAALTASPVAAAEAFQRGFRECLGCGLLEMMHSKMHDWSMEFISDIKALRPELPIPTPAVAVSGPSPGPSSGGRVVAHYSGLNIRVSAAAGGAGAGPGRSRTPLMRAGGASAAGGNSTGVSPARPARPSPYLAGSANRGPGRSARNPSVGGAGASPDGLQLTPSSVARRRNSLGYGQAAAAAAAAATAGGAHTTDATPQPQGSNHSVTAAAGGGEGSAAGSSAREAVRPNAGRRGGAVQRQRSEELRGAEVDGGNPDPLQQCLRRRVPGVSAASVPNRLAYSPYSVYMPAPAKLSGGAGLSAMALRRRRSPSSGGISRTPSSHSASHSHSGSGNSNGSCGSSAAAAAVTPGSRPAANAAHSPSPLSTPPAACAPDARRPAVGGRGGGCRSGAISPCLPPMRRASSPAGDGDIGSAGAGAGGGAAAAADAPEALPLARRASDVGVHWTPPQTKRHPGAAPPPPPPPPPAGGVLRPSRGGRSVGNSPSRMNPALRIRTNPPSVDGASAGVGAAAAAAALAAQSPSGMRMNRSFGLLRSPRIGLRQPGSPRKNLSPATPKFRSPLVLEPLGPRGPSLGTPAGGQGAMIPTLKSDLSLTMALKSINHEARKDDLLSSRVQHWKEVFRTRGEELKAAVGEWQSRHQLERVLTTGFLDGTHPIVDTYELKIRLEHMLRRLQVLQEAAAAQKPSCVLQPPRGLFVGGAVCADSHHILRHLGITHIVNATEELLLPPPSTGFEAVRVPLRDVDDEDISRHFADVSGFIEAAHASGGSVLVHCSEGKSRSVTLLLAYLMKVKGWRLKAAYDHVKQSRPVACPNAGFMARLLAFERELFGDNSYIPPVKKAKPEPVMCPVCGAAVGISSASLAVHMKRAHPPPAPAPPAPPAAEQAVATAPTAAGLGAPPAATAFGS</sequence>
<dbReference type="SUPFAM" id="SSF52799">
    <property type="entry name" value="(Phosphotyrosine protein) phosphatases II"/>
    <property type="match status" value="1"/>
</dbReference>
<feature type="domain" description="Tyrosine specific protein phosphatases" evidence="3">
    <location>
        <begin position="1017"/>
        <end position="1075"/>
    </location>
</feature>
<feature type="compositionally biased region" description="Basic and acidic residues" evidence="1">
    <location>
        <begin position="507"/>
        <end position="516"/>
    </location>
</feature>
<feature type="region of interest" description="Disordered" evidence="1">
    <location>
        <begin position="456"/>
        <end position="527"/>
    </location>
</feature>
<dbReference type="Gene3D" id="3.90.190.10">
    <property type="entry name" value="Protein tyrosine phosphatase superfamily"/>
    <property type="match status" value="1"/>
</dbReference>
<dbReference type="SMART" id="SM00195">
    <property type="entry name" value="DSPc"/>
    <property type="match status" value="1"/>
</dbReference>
<dbReference type="InterPro" id="IPR015275">
    <property type="entry name" value="Actin-fragmin_kin_cat_dom"/>
</dbReference>
<dbReference type="InterPro" id="IPR035010">
    <property type="entry name" value="PHS1"/>
</dbReference>
<organism evidence="4 5">
    <name type="scientific">Gonium pectorale</name>
    <name type="common">Green alga</name>
    <dbReference type="NCBI Taxonomy" id="33097"/>
    <lineage>
        <taxon>Eukaryota</taxon>
        <taxon>Viridiplantae</taxon>
        <taxon>Chlorophyta</taxon>
        <taxon>core chlorophytes</taxon>
        <taxon>Chlorophyceae</taxon>
        <taxon>CS clade</taxon>
        <taxon>Chlamydomonadales</taxon>
        <taxon>Volvocaceae</taxon>
        <taxon>Gonium</taxon>
    </lineage>
</organism>